<reference evidence="2 3" key="1">
    <citation type="submission" date="2022-04" db="EMBL/GenBank/DDBJ databases">
        <title>Halobacillus sp. isolated from saltern.</title>
        <authorList>
            <person name="Won M."/>
            <person name="Lee C.-M."/>
            <person name="Woen H.-Y."/>
            <person name="Kwon S.-W."/>
        </authorList>
    </citation>
    <scope>NUCLEOTIDE SEQUENCE [LARGE SCALE GENOMIC DNA]</scope>
    <source>
        <strain evidence="2 3">SSBR10-3</strain>
    </source>
</reference>
<dbReference type="InterPro" id="IPR001932">
    <property type="entry name" value="PPM-type_phosphatase-like_dom"/>
</dbReference>
<feature type="domain" description="PPM-type phosphatase" evidence="1">
    <location>
        <begin position="14"/>
        <end position="252"/>
    </location>
</feature>
<dbReference type="SUPFAM" id="SSF81606">
    <property type="entry name" value="PP2C-like"/>
    <property type="match status" value="1"/>
</dbReference>
<gene>
    <name evidence="2" type="ORF">MUN89_04120</name>
</gene>
<protein>
    <submittedName>
        <fullName evidence="2">Protein phosphatase 2C domain-containing protein</fullName>
    </submittedName>
</protein>
<dbReference type="Pfam" id="PF13672">
    <property type="entry name" value="PP2C_2"/>
    <property type="match status" value="1"/>
</dbReference>
<evidence type="ECO:0000313" key="3">
    <source>
        <dbReference type="Proteomes" id="UP000831787"/>
    </source>
</evidence>
<dbReference type="EMBL" id="CP095073">
    <property type="protein sequence ID" value="UOQ45149.1"/>
    <property type="molecule type" value="Genomic_DNA"/>
</dbReference>
<dbReference type="Proteomes" id="UP000831787">
    <property type="component" value="Chromosome"/>
</dbReference>
<evidence type="ECO:0000259" key="1">
    <source>
        <dbReference type="Pfam" id="PF13672"/>
    </source>
</evidence>
<proteinExistence type="predicted"/>
<accession>A0ABY4ENB1</accession>
<dbReference type="RefSeq" id="WP_244711649.1">
    <property type="nucleotide sequence ID" value="NZ_CP095073.1"/>
</dbReference>
<dbReference type="InterPro" id="IPR036457">
    <property type="entry name" value="PPM-type-like_dom_sf"/>
</dbReference>
<keyword evidence="3" id="KW-1185">Reference proteome</keyword>
<sequence length="284" mass="32126">MNKGKIDSFTLRGENQLNEDALVLNKSLGIYGVADGVTSLGDFKNEDGLTGGYLAAQTVKSTFEQMESKTSLFSAVQQINERIREEMMGYSIDLADKDQLWGTALFIFQLTDHGLEYIQTGDCMGLAIYEHEEVRLLSRRQVIHLEARALEKWKEGVESGLTTRKQLRKYISTGLKSNRHLSNTDKGYGVLNGEPEAMDFVEYGKINTSQLKQLIVLSDGLFLPEELVAKGRGYWEYTAELLLQEGLETYAERMVQLEEGDPECLAYPRFKKSDDKTGLIFHLR</sequence>
<name>A0ABY4ENB1_9BACI</name>
<evidence type="ECO:0000313" key="2">
    <source>
        <dbReference type="EMBL" id="UOQ45149.1"/>
    </source>
</evidence>
<dbReference type="Gene3D" id="3.60.40.10">
    <property type="entry name" value="PPM-type phosphatase domain"/>
    <property type="match status" value="1"/>
</dbReference>
<organism evidence="2 3">
    <name type="scientific">Halobacillus salinarum</name>
    <dbReference type="NCBI Taxonomy" id="2932257"/>
    <lineage>
        <taxon>Bacteria</taxon>
        <taxon>Bacillati</taxon>
        <taxon>Bacillota</taxon>
        <taxon>Bacilli</taxon>
        <taxon>Bacillales</taxon>
        <taxon>Bacillaceae</taxon>
        <taxon>Halobacillus</taxon>
    </lineage>
</organism>